<dbReference type="Gene3D" id="1.20.1260.10">
    <property type="match status" value="1"/>
</dbReference>
<protein>
    <submittedName>
        <fullName evidence="2">Ferritin-like protein</fullName>
    </submittedName>
</protein>
<sequence length="371" mass="41154">MTQSILQLISAHTDAHSRGSGRRRHQLLQLDLPTGQAGSINTIASLRHHLQTAIELEHSTIPPYLCALYSIDAQSNEFAYRTIQSVVMEEMLHMILAANILNAIGGSPAINKPKFIPEYPSYLPHSNDAFLVPLQKFSPACLQVFLQIEQPAVACAPPEAHHYATIGQFYAAIKQALCHLDSVTPGGIFTGEAGRQITPEHYYGGGGQLISVHNLEDAILAINEIIGQGEGMNGSIIDTDHVLFGEQIEYAHYFKYMEILHERRYLPTDSAQLPPTGPVVQVNWSAVSDMQDNPKMSDYKKGSDLWQKTYEFNYSYMQLLNQLHSACNGEPPALMQAIPVMYDLKYKALELMQIPTANGKMAGPSFEYVPI</sequence>
<evidence type="ECO:0000313" key="2">
    <source>
        <dbReference type="EMBL" id="MFC0350840.1"/>
    </source>
</evidence>
<dbReference type="Pfam" id="PF12902">
    <property type="entry name" value="Ferritin-like"/>
    <property type="match status" value="1"/>
</dbReference>
<dbReference type="InterPro" id="IPR012347">
    <property type="entry name" value="Ferritin-like"/>
</dbReference>
<proteinExistence type="predicted"/>
<keyword evidence="3" id="KW-1185">Reference proteome</keyword>
<dbReference type="EMBL" id="JBHLXJ010000015">
    <property type="protein sequence ID" value="MFC0350840.1"/>
    <property type="molecule type" value="Genomic_DNA"/>
</dbReference>
<dbReference type="InterPro" id="IPR026820">
    <property type="entry name" value="VioB/RebD_dom"/>
</dbReference>
<organism evidence="2 3">
    <name type="scientific">Undibacterium danionis</name>
    <dbReference type="NCBI Taxonomy" id="1812100"/>
    <lineage>
        <taxon>Bacteria</taxon>
        <taxon>Pseudomonadati</taxon>
        <taxon>Pseudomonadota</taxon>
        <taxon>Betaproteobacteria</taxon>
        <taxon>Burkholderiales</taxon>
        <taxon>Oxalobacteraceae</taxon>
        <taxon>Undibacterium</taxon>
    </lineage>
</organism>
<feature type="domain" description="Iminophenyl-pyruvate dimer synthase" evidence="1">
    <location>
        <begin position="50"/>
        <end position="260"/>
    </location>
</feature>
<dbReference type="RefSeq" id="WP_390213382.1">
    <property type="nucleotide sequence ID" value="NZ_JBHLXJ010000015.1"/>
</dbReference>
<evidence type="ECO:0000259" key="1">
    <source>
        <dbReference type="Pfam" id="PF12902"/>
    </source>
</evidence>
<evidence type="ECO:0000313" key="3">
    <source>
        <dbReference type="Proteomes" id="UP001589844"/>
    </source>
</evidence>
<dbReference type="Proteomes" id="UP001589844">
    <property type="component" value="Unassembled WGS sequence"/>
</dbReference>
<gene>
    <name evidence="2" type="ORF">ACFFJH_13560</name>
</gene>
<comment type="caution">
    <text evidence="2">The sequence shown here is derived from an EMBL/GenBank/DDBJ whole genome shotgun (WGS) entry which is preliminary data.</text>
</comment>
<accession>A0ABV6IG72</accession>
<reference evidence="2 3" key="1">
    <citation type="submission" date="2024-09" db="EMBL/GenBank/DDBJ databases">
        <authorList>
            <person name="Sun Q."/>
            <person name="Mori K."/>
        </authorList>
    </citation>
    <scope>NUCLEOTIDE SEQUENCE [LARGE SCALE GENOMIC DNA]</scope>
    <source>
        <strain evidence="2 3">CCM 8677</strain>
    </source>
</reference>
<name>A0ABV6IG72_9BURK</name>
<dbReference type="PANTHER" id="PTHR34400:SF4">
    <property type="entry name" value="MEMBRANE PROTEIN"/>
    <property type="match status" value="1"/>
</dbReference>
<dbReference type="PANTHER" id="PTHR34400">
    <property type="match status" value="1"/>
</dbReference>